<protein>
    <submittedName>
        <fullName evidence="1">Unannotated protein</fullName>
    </submittedName>
</protein>
<reference evidence="1" key="1">
    <citation type="submission" date="2020-05" db="EMBL/GenBank/DDBJ databases">
        <authorList>
            <person name="Chiriac C."/>
            <person name="Salcher M."/>
            <person name="Ghai R."/>
            <person name="Kavagutti S V."/>
        </authorList>
    </citation>
    <scope>NUCLEOTIDE SEQUENCE</scope>
</reference>
<sequence length="49" mass="5679">MIKAFKRLLAFIAGILVVFGAAKTLFNWLARSENDEYEVWSDDEEREDA</sequence>
<name>A0A6J7GBE5_9ZZZZ</name>
<gene>
    <name evidence="1" type="ORF">UFOPK3608_00496</name>
</gene>
<accession>A0A6J7GBE5</accession>
<evidence type="ECO:0000313" key="1">
    <source>
        <dbReference type="EMBL" id="CAB4903838.1"/>
    </source>
</evidence>
<organism evidence="1">
    <name type="scientific">freshwater metagenome</name>
    <dbReference type="NCBI Taxonomy" id="449393"/>
    <lineage>
        <taxon>unclassified sequences</taxon>
        <taxon>metagenomes</taxon>
        <taxon>ecological metagenomes</taxon>
    </lineage>
</organism>
<proteinExistence type="predicted"/>
<dbReference type="AlphaFoldDB" id="A0A6J7GBE5"/>
<dbReference type="EMBL" id="CAFBMP010000018">
    <property type="protein sequence ID" value="CAB4903838.1"/>
    <property type="molecule type" value="Genomic_DNA"/>
</dbReference>